<feature type="domain" description="DUF4124" evidence="2">
    <location>
        <begin position="2"/>
        <end position="46"/>
    </location>
</feature>
<dbReference type="EMBL" id="BAAAEW010000016">
    <property type="protein sequence ID" value="GAA0752977.1"/>
    <property type="molecule type" value="Genomic_DNA"/>
</dbReference>
<protein>
    <recommendedName>
        <fullName evidence="2">DUF4124 domain-containing protein</fullName>
    </recommendedName>
</protein>
<evidence type="ECO:0000259" key="2">
    <source>
        <dbReference type="Pfam" id="PF13511"/>
    </source>
</evidence>
<name>A0ABP3VBP7_9BURK</name>
<gene>
    <name evidence="3" type="ORF">GCM10009107_27420</name>
</gene>
<evidence type="ECO:0000313" key="3">
    <source>
        <dbReference type="EMBL" id="GAA0752977.1"/>
    </source>
</evidence>
<keyword evidence="4" id="KW-1185">Reference proteome</keyword>
<organism evidence="3 4">
    <name type="scientific">Ideonella azotifigens</name>
    <dbReference type="NCBI Taxonomy" id="513160"/>
    <lineage>
        <taxon>Bacteria</taxon>
        <taxon>Pseudomonadati</taxon>
        <taxon>Pseudomonadota</taxon>
        <taxon>Betaproteobacteria</taxon>
        <taxon>Burkholderiales</taxon>
        <taxon>Sphaerotilaceae</taxon>
        <taxon>Ideonella</taxon>
    </lineage>
</organism>
<dbReference type="Proteomes" id="UP001500279">
    <property type="component" value="Unassembled WGS sequence"/>
</dbReference>
<dbReference type="Pfam" id="PF13511">
    <property type="entry name" value="DUF4124"/>
    <property type="match status" value="1"/>
</dbReference>
<feature type="region of interest" description="Disordered" evidence="1">
    <location>
        <begin position="31"/>
        <end position="94"/>
    </location>
</feature>
<feature type="compositionally biased region" description="Low complexity" evidence="1">
    <location>
        <begin position="70"/>
        <end position="83"/>
    </location>
</feature>
<feature type="compositionally biased region" description="Basic and acidic residues" evidence="1">
    <location>
        <begin position="43"/>
        <end position="57"/>
    </location>
</feature>
<comment type="caution">
    <text evidence="3">The sequence shown here is derived from an EMBL/GenBank/DDBJ whole genome shotgun (WGS) entry which is preliminary data.</text>
</comment>
<reference evidence="4" key="1">
    <citation type="journal article" date="2019" name="Int. J. Syst. Evol. Microbiol.">
        <title>The Global Catalogue of Microorganisms (GCM) 10K type strain sequencing project: providing services to taxonomists for standard genome sequencing and annotation.</title>
        <authorList>
            <consortium name="The Broad Institute Genomics Platform"/>
            <consortium name="The Broad Institute Genome Sequencing Center for Infectious Disease"/>
            <person name="Wu L."/>
            <person name="Ma J."/>
        </authorList>
    </citation>
    <scope>NUCLEOTIDE SEQUENCE [LARGE SCALE GENOMIC DNA]</scope>
    <source>
        <strain evidence="4">JCM 15503</strain>
    </source>
</reference>
<evidence type="ECO:0000256" key="1">
    <source>
        <dbReference type="SAM" id="MobiDB-lite"/>
    </source>
</evidence>
<sequence>MAATVYRWVDENGQVHYGEVVPEQYRRTAKPVEMWASPPSAEQQREAQERAQKEKARAAALAAEQDRRQPAAGAAPAASQPAGKRPAQVPNDQTDCDTWQRLYAESIECFGPYRTARGATKPEGFEVCNVVPEPPPTRCRLRIP</sequence>
<evidence type="ECO:0000313" key="4">
    <source>
        <dbReference type="Proteomes" id="UP001500279"/>
    </source>
</evidence>
<accession>A0ABP3VBP7</accession>
<dbReference type="InterPro" id="IPR025392">
    <property type="entry name" value="DUF4124"/>
</dbReference>
<proteinExistence type="predicted"/>